<name>A0A7E4V6J1_PANRE</name>
<feature type="transmembrane region" description="Helical" evidence="7">
    <location>
        <begin position="238"/>
        <end position="261"/>
    </location>
</feature>
<feature type="transmembrane region" description="Helical" evidence="7">
    <location>
        <begin position="387"/>
        <end position="409"/>
    </location>
</feature>
<evidence type="ECO:0000256" key="1">
    <source>
        <dbReference type="ARBA" id="ARBA00004370"/>
    </source>
</evidence>
<dbReference type="PROSITE" id="PS50939">
    <property type="entry name" value="CYTOCHROME_B561"/>
    <property type="match status" value="1"/>
</dbReference>
<evidence type="ECO:0000256" key="2">
    <source>
        <dbReference type="ARBA" id="ARBA00022448"/>
    </source>
</evidence>
<evidence type="ECO:0000256" key="3">
    <source>
        <dbReference type="ARBA" id="ARBA00022692"/>
    </source>
</evidence>
<evidence type="ECO:0000256" key="7">
    <source>
        <dbReference type="SAM" id="Phobius"/>
    </source>
</evidence>
<dbReference type="WBParaSite" id="Pan_g1721.t1">
    <property type="protein sequence ID" value="Pan_g1721.t1"/>
    <property type="gene ID" value="Pan_g1721"/>
</dbReference>
<evidence type="ECO:0000259" key="9">
    <source>
        <dbReference type="PROSITE" id="PS50939"/>
    </source>
</evidence>
<reference evidence="10" key="1">
    <citation type="journal article" date="2013" name="Genetics">
        <title>The draft genome and transcriptome of Panagrellus redivivus are shaped by the harsh demands of a free-living lifestyle.</title>
        <authorList>
            <person name="Srinivasan J."/>
            <person name="Dillman A.R."/>
            <person name="Macchietto M.G."/>
            <person name="Heikkinen L."/>
            <person name="Lakso M."/>
            <person name="Fracchia K.M."/>
            <person name="Antoshechkin I."/>
            <person name="Mortazavi A."/>
            <person name="Wong G."/>
            <person name="Sternberg P.W."/>
        </authorList>
    </citation>
    <scope>NUCLEOTIDE SEQUENCE [LARGE SCALE GENOMIC DNA]</scope>
    <source>
        <strain evidence="10">MT8872</strain>
    </source>
</reference>
<accession>A0A7E4V6J1</accession>
<reference evidence="11" key="2">
    <citation type="submission" date="2020-10" db="UniProtKB">
        <authorList>
            <consortium name="WormBaseParasite"/>
        </authorList>
    </citation>
    <scope>IDENTIFICATION</scope>
</reference>
<keyword evidence="10" id="KW-1185">Reference proteome</keyword>
<feature type="transmembrane region" description="Helical" evidence="7">
    <location>
        <begin position="430"/>
        <end position="457"/>
    </location>
</feature>
<dbReference type="PANTHER" id="PTHR23130">
    <property type="entry name" value="CYTOCHROME B561 AND DOMON DOMAIN-CONTAINING PROTEIN"/>
    <property type="match status" value="1"/>
</dbReference>
<keyword evidence="8" id="KW-0732">Signal</keyword>
<evidence type="ECO:0000313" key="11">
    <source>
        <dbReference type="WBParaSite" id="Pan_g1721.t1"/>
    </source>
</evidence>
<feature type="transmembrane region" description="Helical" evidence="7">
    <location>
        <begin position="273"/>
        <end position="293"/>
    </location>
</feature>
<dbReference type="Proteomes" id="UP000492821">
    <property type="component" value="Unassembled WGS sequence"/>
</dbReference>
<keyword evidence="6 7" id="KW-0472">Membrane</keyword>
<proteinExistence type="predicted"/>
<evidence type="ECO:0000256" key="4">
    <source>
        <dbReference type="ARBA" id="ARBA00022982"/>
    </source>
</evidence>
<dbReference type="GO" id="GO:0016020">
    <property type="term" value="C:membrane"/>
    <property type="evidence" value="ECO:0007669"/>
    <property type="project" value="UniProtKB-SubCell"/>
</dbReference>
<dbReference type="InterPro" id="IPR006593">
    <property type="entry name" value="Cyt_b561/ferric_Rdtase_TM"/>
</dbReference>
<keyword evidence="4" id="KW-0249">Electron transport</keyword>
<evidence type="ECO:0000256" key="8">
    <source>
        <dbReference type="SAM" id="SignalP"/>
    </source>
</evidence>
<dbReference type="SMART" id="SM00665">
    <property type="entry name" value="B561"/>
    <property type="match status" value="1"/>
</dbReference>
<feature type="chain" id="PRO_5029011196" evidence="8">
    <location>
        <begin position="19"/>
        <end position="467"/>
    </location>
</feature>
<evidence type="ECO:0000256" key="5">
    <source>
        <dbReference type="ARBA" id="ARBA00022989"/>
    </source>
</evidence>
<dbReference type="PANTHER" id="PTHR23130:SF171">
    <property type="entry name" value="OS01G0895300 PROTEIN"/>
    <property type="match status" value="1"/>
</dbReference>
<dbReference type="Pfam" id="PF03188">
    <property type="entry name" value="Cytochrom_B561"/>
    <property type="match status" value="1"/>
</dbReference>
<dbReference type="AlphaFoldDB" id="A0A7E4V6J1"/>
<protein>
    <submittedName>
        <fullName evidence="11">Cytochrome b561 domain-containing protein</fullName>
    </submittedName>
</protein>
<organism evidence="10 11">
    <name type="scientific">Panagrellus redivivus</name>
    <name type="common">Microworm</name>
    <dbReference type="NCBI Taxonomy" id="6233"/>
    <lineage>
        <taxon>Eukaryota</taxon>
        <taxon>Metazoa</taxon>
        <taxon>Ecdysozoa</taxon>
        <taxon>Nematoda</taxon>
        <taxon>Chromadorea</taxon>
        <taxon>Rhabditida</taxon>
        <taxon>Tylenchina</taxon>
        <taxon>Panagrolaimomorpha</taxon>
        <taxon>Panagrolaimoidea</taxon>
        <taxon>Panagrolaimidae</taxon>
        <taxon>Panagrellus</taxon>
    </lineage>
</organism>
<keyword evidence="5 7" id="KW-1133">Transmembrane helix</keyword>
<dbReference type="CDD" id="cd08760">
    <property type="entry name" value="Cyt_b561_FRRS1_like"/>
    <property type="match status" value="1"/>
</dbReference>
<comment type="subcellular location">
    <subcellularLocation>
        <location evidence="1">Membrane</location>
    </subcellularLocation>
</comment>
<keyword evidence="2" id="KW-0813">Transport</keyword>
<feature type="domain" description="Cytochrome b561" evidence="9">
    <location>
        <begin position="203"/>
        <end position="412"/>
    </location>
</feature>
<evidence type="ECO:0000256" key="6">
    <source>
        <dbReference type="ARBA" id="ARBA00023136"/>
    </source>
</evidence>
<sequence length="467" mass="51797">MLIVLFFLIFQQIRTSKALSNTTLSGIGQCGVTATCMNVPIGCAWQNCTSAIAYSMDAYGITFGMAGITQDLTTYPGLLHFVAIGFSRDERMGKDTFITCVNNNTGGYVFAGYTDNWDATLDREATYKILTNTSQTYIDGTVYCSGRWNFGGLANVTNRERFFSFSNMVNQFHIFIVRGYANPLSAELVAHSTADGSDFPWISSDAINFCTNTSCNINITSAHQSQPTRMVKQTVASFHGLVMMAAWWSLIGPGILIARYLRCASTSAWFQLHRILVFIGFLATSAAFFGVFYEAGWVLYVFPCYDYCTYKDYSKQVHAILGIFVYACCWLQVLFGILRPGKTSTIRYCFNWFHRSIGLMAFTAASACCVIGVEIGKTGLSMGFGQYPYYFMIGSIGTFVGVAFICEVLSRRNSYEPAELEKPNSARSGCNGLSVILVLVYTGVSICCVIVLGYMLYQVYYGRGFRL</sequence>
<feature type="transmembrane region" description="Helical" evidence="7">
    <location>
        <begin position="317"/>
        <end position="337"/>
    </location>
</feature>
<keyword evidence="3 7" id="KW-0812">Transmembrane</keyword>
<feature type="signal peptide" evidence="8">
    <location>
        <begin position="1"/>
        <end position="18"/>
    </location>
</feature>
<dbReference type="Gene3D" id="1.20.120.1770">
    <property type="match status" value="1"/>
</dbReference>
<evidence type="ECO:0000313" key="10">
    <source>
        <dbReference type="Proteomes" id="UP000492821"/>
    </source>
</evidence>
<feature type="transmembrane region" description="Helical" evidence="7">
    <location>
        <begin position="357"/>
        <end position="375"/>
    </location>
</feature>